<dbReference type="PANTHER" id="PTHR48101:SF1">
    <property type="entry name" value="METHYLMALONYL-COA MUTASE, LARGE SUBUNIT"/>
    <property type="match status" value="1"/>
</dbReference>
<dbReference type="RefSeq" id="WP_190613515.1">
    <property type="nucleotide sequence ID" value="NZ_AP018712.1"/>
</dbReference>
<evidence type="ECO:0000259" key="2">
    <source>
        <dbReference type="Pfam" id="PF01642"/>
    </source>
</evidence>
<reference evidence="3 4" key="1">
    <citation type="submission" date="2018-06" db="EMBL/GenBank/DDBJ databases">
        <title>Genome sequencing of Oceanotoga sp. sy52.</title>
        <authorList>
            <person name="Mori K."/>
        </authorList>
    </citation>
    <scope>NUCLEOTIDE SEQUENCE [LARGE SCALE GENOMIC DNA]</scope>
    <source>
        <strain evidence="4">sy52</strain>
    </source>
</reference>
<evidence type="ECO:0000256" key="1">
    <source>
        <dbReference type="ARBA" id="ARBA00023235"/>
    </source>
</evidence>
<protein>
    <submittedName>
        <fullName evidence="3">Methylmalonyl-CoA mutase</fullName>
    </submittedName>
</protein>
<dbReference type="Pfam" id="PF01642">
    <property type="entry name" value="MM_CoA_mutase"/>
    <property type="match status" value="1"/>
</dbReference>
<sequence>MFRDEELKKIKDERELWHEKVVKKAIERFPERKEFKTTYGDEIKRVYTPEDIEDLNYSEDLGFPGQYPFTRGVQPTMYRGRFWTMRQYAGFASAEESNERYKYLLSQGTMGLSVAFDLPTQIGYDSDDEMSEGEVGKVGVAIDSLADMEILFNEIPLDKVSVSMTINSTASVLLSMLIAVAEKQGVSPDKIRGTIQNDILKEYIARGTYVFPPKPSMKIIDDIFEYGSKNLPKFNLISISGYHIREAGANAVQEVAFTLADGIAYVESAIKAGLDPNVFGKNLSFFFNAHNNFIEEIAKFRAARKLWAKIMKERFGVTDKKAMALKFHTQTAGSTLTAQQPQNNIVRVALQALSAVMGGTQSLHTNSFDEALGLPTQKSATIALKTQQIIAYESGVTETIDPFAGSYVVERLTKDIEKKAMEYINKIDEMGGMVKAIEEGYVQKEILNSAYDAQLKIEKNESIIVGVNKFQLEGEEEPSEVLKIKKEVEERQVAKLKKLRETRDNEAVNKALEELKKAALNNENVMPYILNAVKVYATLGEITNLLRDIYGEYNESVLI</sequence>
<dbReference type="PANTHER" id="PTHR48101">
    <property type="entry name" value="METHYLMALONYL-COA MUTASE, MITOCHONDRIAL-RELATED"/>
    <property type="match status" value="1"/>
</dbReference>
<organism evidence="3 4">
    <name type="scientific">Tepiditoga spiralis</name>
    <dbReference type="NCBI Taxonomy" id="2108365"/>
    <lineage>
        <taxon>Bacteria</taxon>
        <taxon>Thermotogati</taxon>
        <taxon>Thermotogota</taxon>
        <taxon>Thermotogae</taxon>
        <taxon>Petrotogales</taxon>
        <taxon>Petrotogaceae</taxon>
        <taxon>Tepiditoga</taxon>
    </lineage>
</organism>
<proteinExistence type="predicted"/>
<name>A0A7G1G3W4_9BACT</name>
<gene>
    <name evidence="3" type="ORF">OSSY52_12910</name>
</gene>
<dbReference type="GO" id="GO:0031419">
    <property type="term" value="F:cobalamin binding"/>
    <property type="evidence" value="ECO:0007669"/>
    <property type="project" value="InterPro"/>
</dbReference>
<keyword evidence="4" id="KW-1185">Reference proteome</keyword>
<evidence type="ECO:0000313" key="3">
    <source>
        <dbReference type="EMBL" id="BBE31150.1"/>
    </source>
</evidence>
<dbReference type="KEGG" id="ocy:OSSY52_12910"/>
<dbReference type="InterPro" id="IPR016176">
    <property type="entry name" value="Cbl-dep_enz_cat"/>
</dbReference>
<dbReference type="EMBL" id="AP018712">
    <property type="protein sequence ID" value="BBE31150.1"/>
    <property type="molecule type" value="Genomic_DNA"/>
</dbReference>
<dbReference type="CDD" id="cd03680">
    <property type="entry name" value="MM_CoA_mutase_ICM_like"/>
    <property type="match status" value="1"/>
</dbReference>
<evidence type="ECO:0000313" key="4">
    <source>
        <dbReference type="Proteomes" id="UP000516361"/>
    </source>
</evidence>
<dbReference type="InterPro" id="IPR006099">
    <property type="entry name" value="MeMalonylCoA_mutase_a/b_cat"/>
</dbReference>
<dbReference type="AlphaFoldDB" id="A0A7G1G3W4"/>
<accession>A0A7G1G3W4</accession>
<feature type="domain" description="Methylmalonyl-CoA mutase alpha/beta chain catalytic" evidence="2">
    <location>
        <begin position="37"/>
        <end position="552"/>
    </location>
</feature>
<keyword evidence="1" id="KW-0413">Isomerase</keyword>
<dbReference type="InterPro" id="IPR006098">
    <property type="entry name" value="MMCoA_mutase_a_cat"/>
</dbReference>
<dbReference type="Gene3D" id="3.20.20.240">
    <property type="entry name" value="Methylmalonyl-CoA mutase"/>
    <property type="match status" value="1"/>
</dbReference>
<dbReference type="SUPFAM" id="SSF51703">
    <property type="entry name" value="Cobalamin (vitamin B12)-dependent enzymes"/>
    <property type="match status" value="1"/>
</dbReference>
<dbReference type="InParanoid" id="A0A7G1G3W4"/>
<dbReference type="GO" id="GO:0004494">
    <property type="term" value="F:methylmalonyl-CoA mutase activity"/>
    <property type="evidence" value="ECO:0007669"/>
    <property type="project" value="InterPro"/>
</dbReference>
<dbReference type="Proteomes" id="UP000516361">
    <property type="component" value="Chromosome"/>
</dbReference>
<dbReference type="NCBIfam" id="TIGR00641">
    <property type="entry name" value="acid_CoA_mut_N"/>
    <property type="match status" value="1"/>
</dbReference>